<dbReference type="Proteomes" id="UP000014975">
    <property type="component" value="Unassembled WGS sequence"/>
</dbReference>
<dbReference type="GO" id="GO:0004425">
    <property type="term" value="F:indole-3-glycerol-phosphate synthase activity"/>
    <property type="evidence" value="ECO:0007669"/>
    <property type="project" value="UniProtKB-EC"/>
</dbReference>
<keyword evidence="7" id="KW-0057">Aromatic amino acid biosynthesis</keyword>
<proteinExistence type="predicted"/>
<keyword evidence="4" id="KW-0028">Amino-acid biosynthesis</keyword>
<dbReference type="SUPFAM" id="SSF51366">
    <property type="entry name" value="Ribulose-phoshate binding barrel"/>
    <property type="match status" value="1"/>
</dbReference>
<dbReference type="RefSeq" id="WP_020887115.1">
    <property type="nucleotide sequence ID" value="NZ_ATHI01000026.1"/>
</dbReference>
<reference evidence="10 11" key="1">
    <citation type="journal article" date="2013" name="Genome Announc.">
        <title>Draft genome sequences for three mercury-methylating, sulfate-reducing bacteria.</title>
        <authorList>
            <person name="Brown S.D."/>
            <person name="Hurt R.A.Jr."/>
            <person name="Gilmour C.C."/>
            <person name="Elias D.A."/>
        </authorList>
    </citation>
    <scope>NUCLEOTIDE SEQUENCE [LARGE SCALE GENOMIC DNA]</scope>
    <source>
        <strain evidence="10 11">DSM 16529</strain>
    </source>
</reference>
<keyword evidence="6" id="KW-0822">Tryptophan biosynthesis</keyword>
<dbReference type="InterPro" id="IPR013798">
    <property type="entry name" value="Indole-3-glycerol_P_synth_dom"/>
</dbReference>
<feature type="domain" description="Indole-3-glycerol phosphate synthase" evidence="9">
    <location>
        <begin position="8"/>
        <end position="258"/>
    </location>
</feature>
<dbReference type="InterPro" id="IPR013785">
    <property type="entry name" value="Aldolase_TIM"/>
</dbReference>
<dbReference type="InterPro" id="IPR001468">
    <property type="entry name" value="Indole-3-GlycerolPSynthase_CS"/>
</dbReference>
<dbReference type="Pfam" id="PF00218">
    <property type="entry name" value="IGPS"/>
    <property type="match status" value="1"/>
</dbReference>
<evidence type="ECO:0000256" key="6">
    <source>
        <dbReference type="ARBA" id="ARBA00022822"/>
    </source>
</evidence>
<dbReference type="EMBL" id="ATHI01000026">
    <property type="protein sequence ID" value="EPR32980.1"/>
    <property type="molecule type" value="Genomic_DNA"/>
</dbReference>
<evidence type="ECO:0000256" key="5">
    <source>
        <dbReference type="ARBA" id="ARBA00022793"/>
    </source>
</evidence>
<dbReference type="GO" id="GO:0004640">
    <property type="term" value="F:phosphoribosylanthranilate isomerase activity"/>
    <property type="evidence" value="ECO:0007669"/>
    <property type="project" value="TreeGrafter"/>
</dbReference>
<evidence type="ECO:0000256" key="8">
    <source>
        <dbReference type="ARBA" id="ARBA00023239"/>
    </source>
</evidence>
<evidence type="ECO:0000256" key="2">
    <source>
        <dbReference type="ARBA" id="ARBA00004696"/>
    </source>
</evidence>
<dbReference type="EC" id="4.1.1.48" evidence="3"/>
<comment type="caution">
    <text evidence="10">The sequence shown here is derived from an EMBL/GenBank/DDBJ whole genome shotgun (WGS) entry which is preliminary data.</text>
</comment>
<evidence type="ECO:0000256" key="7">
    <source>
        <dbReference type="ARBA" id="ARBA00023141"/>
    </source>
</evidence>
<dbReference type="InterPro" id="IPR011060">
    <property type="entry name" value="RibuloseP-bd_barrel"/>
</dbReference>
<gene>
    <name evidence="10" type="ORF">dsat_0421</name>
</gene>
<dbReference type="eggNOG" id="COG0134">
    <property type="taxonomic scope" value="Bacteria"/>
</dbReference>
<dbReference type="GO" id="GO:0000162">
    <property type="term" value="P:L-tryptophan biosynthetic process"/>
    <property type="evidence" value="ECO:0007669"/>
    <property type="project" value="UniProtKB-UniPathway"/>
</dbReference>
<accession>S7T8Y4</accession>
<dbReference type="STRING" id="1121439.dsat_0421"/>
<dbReference type="PANTHER" id="PTHR22854">
    <property type="entry name" value="TRYPTOPHAN BIOSYNTHESIS PROTEIN"/>
    <property type="match status" value="1"/>
</dbReference>
<dbReference type="PROSITE" id="PS00614">
    <property type="entry name" value="IGPS"/>
    <property type="match status" value="1"/>
</dbReference>
<dbReference type="PATRIC" id="fig|1121439.3.peg.1773"/>
<dbReference type="CDD" id="cd00331">
    <property type="entry name" value="IGPS"/>
    <property type="match status" value="1"/>
</dbReference>
<comment type="catalytic activity">
    <reaction evidence="1">
        <text>1-(2-carboxyphenylamino)-1-deoxy-D-ribulose 5-phosphate + H(+) = (1S,2R)-1-C-(indol-3-yl)glycerol 3-phosphate + CO2 + H2O</text>
        <dbReference type="Rhea" id="RHEA:23476"/>
        <dbReference type="ChEBI" id="CHEBI:15377"/>
        <dbReference type="ChEBI" id="CHEBI:15378"/>
        <dbReference type="ChEBI" id="CHEBI:16526"/>
        <dbReference type="ChEBI" id="CHEBI:58613"/>
        <dbReference type="ChEBI" id="CHEBI:58866"/>
        <dbReference type="EC" id="4.1.1.48"/>
    </reaction>
</comment>
<keyword evidence="8" id="KW-0456">Lyase</keyword>
<name>S7T8Y4_9BACT</name>
<organism evidence="10 11">
    <name type="scientific">Alkalidesulfovibrio alkalitolerans DSM 16529</name>
    <dbReference type="NCBI Taxonomy" id="1121439"/>
    <lineage>
        <taxon>Bacteria</taxon>
        <taxon>Pseudomonadati</taxon>
        <taxon>Thermodesulfobacteriota</taxon>
        <taxon>Desulfovibrionia</taxon>
        <taxon>Desulfovibrionales</taxon>
        <taxon>Desulfovibrionaceae</taxon>
        <taxon>Alkalidesulfovibrio</taxon>
    </lineage>
</organism>
<dbReference type="Gene3D" id="3.20.20.70">
    <property type="entry name" value="Aldolase class I"/>
    <property type="match status" value="1"/>
</dbReference>
<evidence type="ECO:0000256" key="1">
    <source>
        <dbReference type="ARBA" id="ARBA00001633"/>
    </source>
</evidence>
<dbReference type="AlphaFoldDB" id="S7T8Y4"/>
<dbReference type="UniPathway" id="UPA00035">
    <property type="reaction ID" value="UER00043"/>
</dbReference>
<dbReference type="PANTHER" id="PTHR22854:SF2">
    <property type="entry name" value="INDOLE-3-GLYCEROL-PHOSPHATE SYNTHASE"/>
    <property type="match status" value="1"/>
</dbReference>
<evidence type="ECO:0000259" key="9">
    <source>
        <dbReference type="Pfam" id="PF00218"/>
    </source>
</evidence>
<keyword evidence="5" id="KW-0210">Decarboxylase</keyword>
<evidence type="ECO:0000256" key="3">
    <source>
        <dbReference type="ARBA" id="ARBA00012362"/>
    </source>
</evidence>
<evidence type="ECO:0000313" key="10">
    <source>
        <dbReference type="EMBL" id="EPR32980.1"/>
    </source>
</evidence>
<evidence type="ECO:0000313" key="11">
    <source>
        <dbReference type="Proteomes" id="UP000014975"/>
    </source>
</evidence>
<sequence length="264" mass="27594">MASGILERFRAAKLPEIEALREREKRGQLPGFYLGGRPSFSDALRAKGPLAVIGEYKRASPSKGDINLGIPALDACQAYAKAGAAALSILTERDHFKGDPAFLTQCRPVGLPMLRKDFLFDEVQIRETAATPASALLLIARMLPDAAALARLMALAGAAGLESVVEIFDTADLAMAREAGALLIQVNNRDLDTLTTDLGNAERLMEAAGGPRGNEVWIAASGITGPADAARMRRAGYGAILVGTSLMAARDPGAALAALARGAA</sequence>
<protein>
    <recommendedName>
        <fullName evidence="3">indole-3-glycerol-phosphate synthase</fullName>
        <ecNumber evidence="3">4.1.1.48</ecNumber>
    </recommendedName>
</protein>
<dbReference type="InterPro" id="IPR045186">
    <property type="entry name" value="Indole-3-glycerol_P_synth"/>
</dbReference>
<keyword evidence="11" id="KW-1185">Reference proteome</keyword>
<comment type="pathway">
    <text evidence="2">Amino-acid biosynthesis; L-tryptophan biosynthesis; L-tryptophan from chorismate: step 4/5.</text>
</comment>
<evidence type="ECO:0000256" key="4">
    <source>
        <dbReference type="ARBA" id="ARBA00022605"/>
    </source>
</evidence>